<dbReference type="AlphaFoldDB" id="A0A4Y2QI01"/>
<name>A0A4Y2QI01_ARAVE</name>
<evidence type="ECO:0008006" key="5">
    <source>
        <dbReference type="Google" id="ProtNLM"/>
    </source>
</evidence>
<feature type="transmembrane region" description="Helical" evidence="1">
    <location>
        <begin position="99"/>
        <end position="118"/>
    </location>
</feature>
<gene>
    <name evidence="3" type="ORF">AVEN_135741_1</name>
    <name evidence="2" type="ORF">AVEN_28154_1</name>
</gene>
<organism evidence="2 4">
    <name type="scientific">Araneus ventricosus</name>
    <name type="common">Orbweaver spider</name>
    <name type="synonym">Epeira ventricosa</name>
    <dbReference type="NCBI Taxonomy" id="182803"/>
    <lineage>
        <taxon>Eukaryota</taxon>
        <taxon>Metazoa</taxon>
        <taxon>Ecdysozoa</taxon>
        <taxon>Arthropoda</taxon>
        <taxon>Chelicerata</taxon>
        <taxon>Arachnida</taxon>
        <taxon>Araneae</taxon>
        <taxon>Araneomorphae</taxon>
        <taxon>Entelegynae</taxon>
        <taxon>Araneoidea</taxon>
        <taxon>Araneidae</taxon>
        <taxon>Araneus</taxon>
    </lineage>
</organism>
<dbReference type="EMBL" id="BGPR01138809">
    <property type="protein sequence ID" value="GBN62991.1"/>
    <property type="molecule type" value="Genomic_DNA"/>
</dbReference>
<dbReference type="OrthoDB" id="6428147at2759"/>
<evidence type="ECO:0000313" key="2">
    <source>
        <dbReference type="EMBL" id="GBN62942.1"/>
    </source>
</evidence>
<accession>A0A4Y2QI01</accession>
<evidence type="ECO:0000256" key="1">
    <source>
        <dbReference type="SAM" id="Phobius"/>
    </source>
</evidence>
<feature type="transmembrane region" description="Helical" evidence="1">
    <location>
        <begin position="305"/>
        <end position="323"/>
    </location>
</feature>
<keyword evidence="1" id="KW-1133">Transmembrane helix</keyword>
<proteinExistence type="predicted"/>
<sequence>MEFDIRKKIVLNPTSLNENSVFQNELSNCRNGRISIMQQYTSVLPTFLQKILCVTGLVGESDKRSFYLKTTVIFSLVLIYTTVSIWISCFMYYSFDRLQIALADLADYLLVLGLYCTMRCRRRLLSTTLRKVSRISAPSCGKKGNFLTFLLCCFPIAYSASITLTTPDRRFGARFEAYGYETQSAFAQILIISIKSFLYFLVHPTFSNLLSFLYCILCNRCCSMIRNLTDYVLQISPKDFGTSKQIYILRRKARIDDALENLQRTFSMPAFFIIVANFLSCGSVIGWFLFVDLSQYQCDVIIESAFYGASSFSCLTAVLWIASELPVQLLKFKEAYNKKEHLRMIDFDRFEEPQLRRELFEKQEFVLSGCDMIFFKRGTVLAVFGTLLTYTVLIVNAKD</sequence>
<feature type="transmembrane region" description="Helical" evidence="1">
    <location>
        <begin position="72"/>
        <end position="93"/>
    </location>
</feature>
<feature type="transmembrane region" description="Helical" evidence="1">
    <location>
        <begin position="270"/>
        <end position="290"/>
    </location>
</feature>
<protein>
    <recommendedName>
        <fullName evidence="5">Gustatory receptor</fullName>
    </recommendedName>
</protein>
<evidence type="ECO:0000313" key="4">
    <source>
        <dbReference type="Proteomes" id="UP000499080"/>
    </source>
</evidence>
<dbReference type="EMBL" id="BGPR01138794">
    <property type="protein sequence ID" value="GBN62942.1"/>
    <property type="molecule type" value="Genomic_DNA"/>
</dbReference>
<keyword evidence="1" id="KW-0812">Transmembrane</keyword>
<feature type="transmembrane region" description="Helical" evidence="1">
    <location>
        <begin position="378"/>
        <end position="397"/>
    </location>
</feature>
<evidence type="ECO:0000313" key="3">
    <source>
        <dbReference type="EMBL" id="GBN62991.1"/>
    </source>
</evidence>
<dbReference type="Proteomes" id="UP000499080">
    <property type="component" value="Unassembled WGS sequence"/>
</dbReference>
<keyword evidence="4" id="KW-1185">Reference proteome</keyword>
<keyword evidence="1" id="KW-0472">Membrane</keyword>
<reference evidence="2 4" key="1">
    <citation type="journal article" date="2019" name="Sci. Rep.">
        <title>Orb-weaving spider Araneus ventricosus genome elucidates the spidroin gene catalogue.</title>
        <authorList>
            <person name="Kono N."/>
            <person name="Nakamura H."/>
            <person name="Ohtoshi R."/>
            <person name="Moran D.A.P."/>
            <person name="Shinohara A."/>
            <person name="Yoshida Y."/>
            <person name="Fujiwara M."/>
            <person name="Mori M."/>
            <person name="Tomita M."/>
            <person name="Arakawa K."/>
        </authorList>
    </citation>
    <scope>NUCLEOTIDE SEQUENCE [LARGE SCALE GENOMIC DNA]</scope>
</reference>
<comment type="caution">
    <text evidence="2">The sequence shown here is derived from an EMBL/GenBank/DDBJ whole genome shotgun (WGS) entry which is preliminary data.</text>
</comment>
<feature type="transmembrane region" description="Helical" evidence="1">
    <location>
        <begin position="146"/>
        <end position="165"/>
    </location>
</feature>